<proteinExistence type="predicted"/>
<feature type="chain" id="PRO_5018153850" evidence="1">
    <location>
        <begin position="20"/>
        <end position="205"/>
    </location>
</feature>
<sequence length="205" mass="23209">MKVFSIAALSTLSIASVWAGMDCEKTSGPMSLQYTEIGWGTKYSNHTGLAKKGSESNAFLRIQDESSHEQFEFFECKSPPEGFETSPADAKYGQIRSAKDHSLCLTVQGIDNRPVYGYGDKEKGTKREYDRKNGYLTLEACSPHPRRQWWSDNISYVGMKKDYKRNHCSVDDDGRLLMYRNHAASMMPHDGDSFGGFLTWESQEE</sequence>
<organism evidence="2 3">
    <name type="scientific">Malassezia restricta (strain ATCC 96810 / NBRC 103918 / CBS 7877)</name>
    <name type="common">Seborrheic dermatitis infection agent</name>
    <dbReference type="NCBI Taxonomy" id="425264"/>
    <lineage>
        <taxon>Eukaryota</taxon>
        <taxon>Fungi</taxon>
        <taxon>Dikarya</taxon>
        <taxon>Basidiomycota</taxon>
        <taxon>Ustilaginomycotina</taxon>
        <taxon>Malasseziomycetes</taxon>
        <taxon>Malasseziales</taxon>
        <taxon>Malasseziaceae</taxon>
        <taxon>Malassezia</taxon>
    </lineage>
</organism>
<keyword evidence="3" id="KW-1185">Reference proteome</keyword>
<evidence type="ECO:0000256" key="1">
    <source>
        <dbReference type="SAM" id="SignalP"/>
    </source>
</evidence>
<dbReference type="AlphaFoldDB" id="A0A3G2S8N9"/>
<reference evidence="2 3" key="1">
    <citation type="submission" date="2018-10" db="EMBL/GenBank/DDBJ databases">
        <title>Complete genome sequence of Malassezia restricta CBS 7877.</title>
        <authorList>
            <person name="Morand S.C."/>
            <person name="Bertignac M."/>
            <person name="Iltis A."/>
            <person name="Kolder I."/>
            <person name="Pirovano W."/>
            <person name="Jourdain R."/>
            <person name="Clavaud C."/>
        </authorList>
    </citation>
    <scope>NUCLEOTIDE SEQUENCE [LARGE SCALE GENOMIC DNA]</scope>
    <source>
        <strain evidence="2 3">CBS 7877</strain>
    </source>
</reference>
<keyword evidence="1" id="KW-0732">Signal</keyword>
<feature type="signal peptide" evidence="1">
    <location>
        <begin position="1"/>
        <end position="19"/>
    </location>
</feature>
<dbReference type="VEuPathDB" id="FungiDB:DNF11_3473"/>
<dbReference type="OrthoDB" id="3338260at2759"/>
<evidence type="ECO:0000313" key="3">
    <source>
        <dbReference type="Proteomes" id="UP000269793"/>
    </source>
</evidence>
<gene>
    <name evidence="2" type="ORF">DNF11_3473</name>
</gene>
<dbReference type="EMBL" id="CP033153">
    <property type="protein sequence ID" value="AYO44423.1"/>
    <property type="molecule type" value="Genomic_DNA"/>
</dbReference>
<dbReference type="Proteomes" id="UP000269793">
    <property type="component" value="Chromosome VI"/>
</dbReference>
<accession>A0A3G2S8N9</accession>
<evidence type="ECO:0000313" key="2">
    <source>
        <dbReference type="EMBL" id="AYO44423.1"/>
    </source>
</evidence>
<protein>
    <submittedName>
        <fullName evidence="2">Uncharacterized protein</fullName>
    </submittedName>
</protein>
<name>A0A3G2S8N9_MALR7</name>